<keyword evidence="1" id="KW-1133">Transmembrane helix</keyword>
<evidence type="ECO:0000313" key="3">
    <source>
        <dbReference type="EMBL" id="POB03811.1"/>
    </source>
</evidence>
<keyword evidence="4" id="KW-1185">Reference proteome</keyword>
<dbReference type="OrthoDB" id="8447011at2"/>
<dbReference type="AlphaFoldDB" id="A0A2P4EW18"/>
<comment type="caution">
    <text evidence="3">The sequence shown here is derived from an EMBL/GenBank/DDBJ whole genome shotgun (WGS) entry which is preliminary data.</text>
</comment>
<reference evidence="3 4" key="1">
    <citation type="submission" date="2018-01" db="EMBL/GenBank/DDBJ databases">
        <title>Draft genome of the type strain Pseudomonas oceani DSM 100277 isolated from the deep water in Okinawa trough, northwestern Pacific Ocean.</title>
        <authorList>
            <person name="Gomila M."/>
            <person name="Mulet M."/>
            <person name="Garcia-Valdes E."/>
            <person name="Lalucat J."/>
        </authorList>
    </citation>
    <scope>NUCLEOTIDE SEQUENCE [LARGE SCALE GENOMIC DNA]</scope>
    <source>
        <strain evidence="3 4">DSM 100277</strain>
    </source>
</reference>
<proteinExistence type="predicted"/>
<protein>
    <recommendedName>
        <fullName evidence="5">Carboxypeptidase regulatory-like domain-containing protein</fullName>
    </recommendedName>
</protein>
<evidence type="ECO:0000313" key="4">
    <source>
        <dbReference type="Proteomes" id="UP000243451"/>
    </source>
</evidence>
<evidence type="ECO:0008006" key="5">
    <source>
        <dbReference type="Google" id="ProtNLM"/>
    </source>
</evidence>
<feature type="chain" id="PRO_5015139634" description="Carboxypeptidase regulatory-like domain-containing protein" evidence="2">
    <location>
        <begin position="25"/>
        <end position="162"/>
    </location>
</feature>
<dbReference type="EMBL" id="PPSK01000006">
    <property type="protein sequence ID" value="POB03811.1"/>
    <property type="molecule type" value="Genomic_DNA"/>
</dbReference>
<feature type="transmembrane region" description="Helical" evidence="1">
    <location>
        <begin position="131"/>
        <end position="153"/>
    </location>
</feature>
<keyword evidence="1" id="KW-0812">Transmembrane</keyword>
<name>A0A2P4EW18_9GAMM</name>
<feature type="signal peptide" evidence="2">
    <location>
        <begin position="1"/>
        <end position="24"/>
    </location>
</feature>
<sequence length="162" mass="17393">MRRIELKRATLLLLLWLSATAAQAHGLDVIAQHSEGQVSGLALYSDGTPAAAIYVALVASEDASRVLAHSKTGDDGRFTFAAREGGGMRVIAEGEEGHRAQALVSDLPSGSSGNQSLLLLREDIARLEQHLWWRDVLGGIGYLVGVLGLWALWRSRQPGRGL</sequence>
<dbReference type="RefSeq" id="WP_104738127.1">
    <property type="nucleotide sequence ID" value="NZ_BMHR01000007.1"/>
</dbReference>
<evidence type="ECO:0000256" key="2">
    <source>
        <dbReference type="SAM" id="SignalP"/>
    </source>
</evidence>
<keyword evidence="1" id="KW-0472">Membrane</keyword>
<organism evidence="3 4">
    <name type="scientific">Halopseudomonas oceani</name>
    <dbReference type="NCBI Taxonomy" id="1708783"/>
    <lineage>
        <taxon>Bacteria</taxon>
        <taxon>Pseudomonadati</taxon>
        <taxon>Pseudomonadota</taxon>
        <taxon>Gammaproteobacteria</taxon>
        <taxon>Pseudomonadales</taxon>
        <taxon>Pseudomonadaceae</taxon>
        <taxon>Halopseudomonas</taxon>
    </lineage>
</organism>
<accession>A0A2P4EW18</accession>
<evidence type="ECO:0000256" key="1">
    <source>
        <dbReference type="SAM" id="Phobius"/>
    </source>
</evidence>
<keyword evidence="2" id="KW-0732">Signal</keyword>
<gene>
    <name evidence="3" type="ORF">C1949_08910</name>
</gene>
<dbReference type="Proteomes" id="UP000243451">
    <property type="component" value="Unassembled WGS sequence"/>
</dbReference>